<dbReference type="InterPro" id="IPR003323">
    <property type="entry name" value="OTU_dom"/>
</dbReference>
<name>A0A915DE53_9BILA</name>
<reference evidence="3" key="1">
    <citation type="submission" date="2022-11" db="UniProtKB">
        <authorList>
            <consortium name="WormBaseParasite"/>
        </authorList>
    </citation>
    <scope>IDENTIFICATION</scope>
</reference>
<dbReference type="Proteomes" id="UP000887574">
    <property type="component" value="Unplaced"/>
</dbReference>
<feature type="domain" description="OTU" evidence="1">
    <location>
        <begin position="288"/>
        <end position="312"/>
    </location>
</feature>
<dbReference type="WBParaSite" id="jg18920">
    <property type="protein sequence ID" value="jg18920"/>
    <property type="gene ID" value="jg18920"/>
</dbReference>
<proteinExistence type="predicted"/>
<organism evidence="2 3">
    <name type="scientific">Ditylenchus dipsaci</name>
    <dbReference type="NCBI Taxonomy" id="166011"/>
    <lineage>
        <taxon>Eukaryota</taxon>
        <taxon>Metazoa</taxon>
        <taxon>Ecdysozoa</taxon>
        <taxon>Nematoda</taxon>
        <taxon>Chromadorea</taxon>
        <taxon>Rhabditida</taxon>
        <taxon>Tylenchina</taxon>
        <taxon>Tylenchomorpha</taxon>
        <taxon>Sphaerularioidea</taxon>
        <taxon>Anguinidae</taxon>
        <taxon>Anguininae</taxon>
        <taxon>Ditylenchus</taxon>
    </lineage>
</organism>
<evidence type="ECO:0000313" key="3">
    <source>
        <dbReference type="WBParaSite" id="jg18920"/>
    </source>
</evidence>
<protein>
    <submittedName>
        <fullName evidence="3">OTU domain-containing protein</fullName>
    </submittedName>
</protein>
<accession>A0A915DE53</accession>
<keyword evidence="2" id="KW-1185">Reference proteome</keyword>
<evidence type="ECO:0000313" key="2">
    <source>
        <dbReference type="Proteomes" id="UP000887574"/>
    </source>
</evidence>
<sequence>MVQLNSQPRKDGTAKIVYLCAECRKIRDAKRVSKDTPIPSLSAIPAKRSLGAELATGAVEKPSASVVKLEKKLLERVDGQNSLPQMRKAASCHSIGALKKFFQRCTRKRFPPLKYLRDLKEEEFKSLHYTHRGAVVKPSDEGFQENFLIYATESYHGRQQYHFRKKARLGEWIIRNRELHYREEMEANDILEGQVDPNKPQQKYAEVTAKLFQRQRDLADFLLEPSTEEEYNNYMGHYLKQDDDEALLKFERVSLKDVVSEESTDKQELEVIELRAKKMQSAYDVEPTQFLEIEADGNCLYRFLLLHFGQQL</sequence>
<dbReference type="PROSITE" id="PS50802">
    <property type="entry name" value="OTU"/>
    <property type="match status" value="1"/>
</dbReference>
<evidence type="ECO:0000259" key="1">
    <source>
        <dbReference type="PROSITE" id="PS50802"/>
    </source>
</evidence>
<dbReference type="AlphaFoldDB" id="A0A915DE53"/>